<dbReference type="OrthoDB" id="9809275at2"/>
<proteinExistence type="predicted"/>
<dbReference type="EMBL" id="CP028475">
    <property type="protein sequence ID" value="AVW92684.1"/>
    <property type="molecule type" value="Genomic_DNA"/>
</dbReference>
<dbReference type="GO" id="GO:0016740">
    <property type="term" value="F:transferase activity"/>
    <property type="evidence" value="ECO:0007669"/>
    <property type="project" value="UniProtKB-KW"/>
</dbReference>
<evidence type="ECO:0000313" key="2">
    <source>
        <dbReference type="EMBL" id="AVW92684.1"/>
    </source>
</evidence>
<dbReference type="Pfam" id="PF01636">
    <property type="entry name" value="APH"/>
    <property type="match status" value="1"/>
</dbReference>
<name>A0A2R4M643_9RHOB</name>
<sequence>MTVLCAPTKLDPPIASFLARHGQAAATVSALPGDASARRYFRLTDAELLLMDDRTDPVGFAAFLRLARHLAGLGLSAPRVVGADPAVGLALIEDFGTATYGNLLTSGHDETELYELAIDALVHLHSQPTAIEVTVPAYDRAVLLEEVSRFSHWFVPAFRPDLDASVFDARFSRLWDTAFAPLDGQLNALVLRDFHIDNLMLLADRQGVARCGLLDFQDGVRGAGEYDLMSLLQDARRDLAPGLEQAMLDRYLTAIPAHCGSKDEILHRYHLLAAQRHTRLAGQFLRLCKRDGKPGYLAFMPRVMRQMQAALEAANLNEIADFIDQTLPGWRDAGPALSRMNT</sequence>
<dbReference type="AlphaFoldDB" id="A0A2R4M643"/>
<reference evidence="2 3" key="1">
    <citation type="submission" date="2018-03" db="EMBL/GenBank/DDBJ databases">
        <title>The Complete Genome of Celeribacter baekdonensis strain LH4, a Thiosulfate-Oxidizing Alphaproteobacterium Isolated from Gulf of Mexico Continental Slope Sediments.</title>
        <authorList>
            <person name="Flood B.E."/>
            <person name="Bailey J.V."/>
            <person name="Leprich D."/>
        </authorList>
    </citation>
    <scope>NUCLEOTIDE SEQUENCE [LARGE SCALE GENOMIC DNA]</scope>
    <source>
        <strain evidence="2 3">LH4</strain>
    </source>
</reference>
<dbReference type="InterPro" id="IPR002575">
    <property type="entry name" value="Aminoglycoside_PTrfase"/>
</dbReference>
<organism evidence="2 3">
    <name type="scientific">Celeribacter baekdonensis</name>
    <dbReference type="NCBI Taxonomy" id="875171"/>
    <lineage>
        <taxon>Bacteria</taxon>
        <taxon>Pseudomonadati</taxon>
        <taxon>Pseudomonadota</taxon>
        <taxon>Alphaproteobacteria</taxon>
        <taxon>Rhodobacterales</taxon>
        <taxon>Roseobacteraceae</taxon>
        <taxon>Celeribacter</taxon>
    </lineage>
</organism>
<dbReference type="SUPFAM" id="SSF56112">
    <property type="entry name" value="Protein kinase-like (PK-like)"/>
    <property type="match status" value="1"/>
</dbReference>
<dbReference type="RefSeq" id="WP_107721596.1">
    <property type="nucleotide sequence ID" value="NZ_CP028475.1"/>
</dbReference>
<dbReference type="KEGG" id="cbak:DA792_17620"/>
<protein>
    <submittedName>
        <fullName evidence="2">Aminoglycoside phosphotransferase</fullName>
    </submittedName>
</protein>
<dbReference type="Proteomes" id="UP000241447">
    <property type="component" value="Chromosome"/>
</dbReference>
<dbReference type="InterPro" id="IPR011009">
    <property type="entry name" value="Kinase-like_dom_sf"/>
</dbReference>
<accession>A0A2R4M643</accession>
<evidence type="ECO:0000259" key="1">
    <source>
        <dbReference type="Pfam" id="PF01636"/>
    </source>
</evidence>
<keyword evidence="2" id="KW-0808">Transferase</keyword>
<dbReference type="Gene3D" id="3.90.1200.10">
    <property type="match status" value="1"/>
</dbReference>
<dbReference type="Gene3D" id="3.30.200.20">
    <property type="entry name" value="Phosphorylase Kinase, domain 1"/>
    <property type="match status" value="1"/>
</dbReference>
<feature type="domain" description="Aminoglycoside phosphotransferase" evidence="1">
    <location>
        <begin position="28"/>
        <end position="254"/>
    </location>
</feature>
<evidence type="ECO:0000313" key="3">
    <source>
        <dbReference type="Proteomes" id="UP000241447"/>
    </source>
</evidence>
<gene>
    <name evidence="2" type="ORF">DA792_17620</name>
</gene>